<dbReference type="PROSITE" id="PS50297">
    <property type="entry name" value="ANK_REP_REGION"/>
    <property type="match status" value="1"/>
</dbReference>
<dbReference type="EMBL" id="JWZX01003346">
    <property type="protein sequence ID" value="KOO21636.1"/>
    <property type="molecule type" value="Genomic_DNA"/>
</dbReference>
<dbReference type="InterPro" id="IPR002110">
    <property type="entry name" value="Ankyrin_rpt"/>
</dbReference>
<evidence type="ECO:0000313" key="4">
    <source>
        <dbReference type="EMBL" id="KOO21636.1"/>
    </source>
</evidence>
<evidence type="ECO:0000256" key="2">
    <source>
        <dbReference type="ARBA" id="ARBA00023043"/>
    </source>
</evidence>
<proteinExistence type="predicted"/>
<comment type="caution">
    <text evidence="4">The sequence shown here is derived from an EMBL/GenBank/DDBJ whole genome shotgun (WGS) entry which is preliminary data.</text>
</comment>
<feature type="repeat" description="ANK" evidence="3">
    <location>
        <begin position="545"/>
        <end position="577"/>
    </location>
</feature>
<keyword evidence="5" id="KW-1185">Reference proteome</keyword>
<organism evidence="4 5">
    <name type="scientific">Chrysochromulina tobinii</name>
    <dbReference type="NCBI Taxonomy" id="1460289"/>
    <lineage>
        <taxon>Eukaryota</taxon>
        <taxon>Haptista</taxon>
        <taxon>Haptophyta</taxon>
        <taxon>Prymnesiophyceae</taxon>
        <taxon>Prymnesiales</taxon>
        <taxon>Chrysochromulinaceae</taxon>
        <taxon>Chrysochromulina</taxon>
    </lineage>
</organism>
<gene>
    <name evidence="4" type="ORF">Ctob_000952</name>
</gene>
<dbReference type="Pfam" id="PF12796">
    <property type="entry name" value="Ank_2"/>
    <property type="match status" value="1"/>
</dbReference>
<protein>
    <submittedName>
        <fullName evidence="4">Ankyrin repeat protein</fullName>
    </submittedName>
</protein>
<dbReference type="Proteomes" id="UP000037460">
    <property type="component" value="Unassembled WGS sequence"/>
</dbReference>
<dbReference type="OrthoDB" id="411275at2759"/>
<dbReference type="SUPFAM" id="SSF48403">
    <property type="entry name" value="Ankyrin repeat"/>
    <property type="match status" value="1"/>
</dbReference>
<name>A0A0M0J4W8_9EUKA</name>
<dbReference type="SMART" id="SM00248">
    <property type="entry name" value="ANK"/>
    <property type="match status" value="3"/>
</dbReference>
<keyword evidence="2 3" id="KW-0040">ANK repeat</keyword>
<accession>A0A0M0J4W8</accession>
<evidence type="ECO:0000313" key="5">
    <source>
        <dbReference type="Proteomes" id="UP000037460"/>
    </source>
</evidence>
<dbReference type="PANTHER" id="PTHR24161:SF85">
    <property type="entry name" value="PALMITOYLTRANSFERASE HIP14"/>
    <property type="match status" value="1"/>
</dbReference>
<dbReference type="InterPro" id="IPR036770">
    <property type="entry name" value="Ankyrin_rpt-contain_sf"/>
</dbReference>
<evidence type="ECO:0000256" key="1">
    <source>
        <dbReference type="ARBA" id="ARBA00022737"/>
    </source>
</evidence>
<dbReference type="PANTHER" id="PTHR24161">
    <property type="entry name" value="ANK_REP_REGION DOMAIN-CONTAINING PROTEIN-RELATED"/>
    <property type="match status" value="1"/>
</dbReference>
<reference evidence="5" key="1">
    <citation type="journal article" date="2015" name="PLoS Genet.">
        <title>Genome Sequence and Transcriptome Analyses of Chrysochromulina tobin: Metabolic Tools for Enhanced Algal Fitness in the Prominent Order Prymnesiales (Haptophyceae).</title>
        <authorList>
            <person name="Hovde B.T."/>
            <person name="Deodato C.R."/>
            <person name="Hunsperger H.M."/>
            <person name="Ryken S.A."/>
            <person name="Yost W."/>
            <person name="Jha R.K."/>
            <person name="Patterson J."/>
            <person name="Monnat R.J. Jr."/>
            <person name="Barlow S.B."/>
            <person name="Starkenburg S.R."/>
            <person name="Cattolico R.A."/>
        </authorList>
    </citation>
    <scope>NUCLEOTIDE SEQUENCE</scope>
    <source>
        <strain evidence="5">CCMP291</strain>
    </source>
</reference>
<sequence length="617" mass="67868">MSKSYLMAASTRAADADAAGGHSAPAAVRFEGDADGALARAYECDGQSKAMEMKYPMHCMKMSDFLQLTMLEAHNGLVERGLVVPLNFDGKHAGVEIQFVSHQWLGYTVADPNGDHLTTMQAAFRIAIDEGKGLFKSHEDWKAYAEASPEMDVERRLALRHETFKANVADSWVWMDFLSVPQTVGLSDVAAVQEAISKQADAIRSIPSYIRHATTFWICTPQGAKHESGELCSYATWSARGWCRLEETTIALLNLATHARPIMLTDPVGARPLAVTPDSVDRMSVHVQRRNSVLTGAFSCCRLKHQVQTLNGNFAPIPCDKIILRKVLAEVYVEGLSIARDLWQRDKEHDTRDIEGMGTFWSSMMAGITGQDPSFALWYFHRSLRQAYFAEGVDEPDFVALGWSKPFEELTAEDCEHYCARWGMKWRPDHSVEKAAGCYWPAQGNLPMLRYFVEVLGMDPMMANVIGVSTLHCAARHGFNKIICYLVAKAGERVGHGTPELRAWLNQRTNSLKLSPIDGAAVCGHPSTIKLLASLGADIHARRSNGRTPLHSAAAYGHAACVGELLALGADPEAQADDGSKPADLVTHSCSLSAWPTTQHDECLELLDAAVREKKKA</sequence>
<dbReference type="AlphaFoldDB" id="A0A0M0J4W8"/>
<dbReference type="PROSITE" id="PS50088">
    <property type="entry name" value="ANK_REPEAT"/>
    <property type="match status" value="1"/>
</dbReference>
<keyword evidence="1" id="KW-0677">Repeat</keyword>
<dbReference type="Gene3D" id="1.25.40.20">
    <property type="entry name" value="Ankyrin repeat-containing domain"/>
    <property type="match status" value="1"/>
</dbReference>
<evidence type="ECO:0000256" key="3">
    <source>
        <dbReference type="PROSITE-ProRule" id="PRU00023"/>
    </source>
</evidence>